<evidence type="ECO:0000256" key="3">
    <source>
        <dbReference type="ARBA" id="ARBA00022448"/>
    </source>
</evidence>
<keyword evidence="7 8" id="KW-0472">Membrane</keyword>
<dbReference type="GO" id="GO:0015343">
    <property type="term" value="F:siderophore-iron transmembrane transporter activity"/>
    <property type="evidence" value="ECO:0007669"/>
    <property type="project" value="TreeGrafter"/>
</dbReference>
<protein>
    <submittedName>
        <fullName evidence="9">Ferrioxamine B transporter</fullName>
    </submittedName>
</protein>
<feature type="transmembrane region" description="Helical" evidence="8">
    <location>
        <begin position="446"/>
        <end position="467"/>
    </location>
</feature>
<feature type="transmembrane region" description="Helical" evidence="8">
    <location>
        <begin position="391"/>
        <end position="414"/>
    </location>
</feature>
<dbReference type="GO" id="GO:0005774">
    <property type="term" value="C:vacuolar membrane"/>
    <property type="evidence" value="ECO:0007669"/>
    <property type="project" value="TreeGrafter"/>
</dbReference>
<feature type="transmembrane region" description="Helical" evidence="8">
    <location>
        <begin position="354"/>
        <end position="371"/>
    </location>
</feature>
<dbReference type="PANTHER" id="PTHR23501:SF92">
    <property type="entry name" value="GLUTATHIONE EXCHANGER 1-RELATED"/>
    <property type="match status" value="1"/>
</dbReference>
<feature type="transmembrane region" description="Helical" evidence="8">
    <location>
        <begin position="106"/>
        <end position="126"/>
    </location>
</feature>
<dbReference type="Proteomes" id="UP000501346">
    <property type="component" value="Chromosome ScV"/>
</dbReference>
<proteinExistence type="inferred from homology"/>
<evidence type="ECO:0000256" key="4">
    <source>
        <dbReference type="ARBA" id="ARBA00022692"/>
    </source>
</evidence>
<keyword evidence="3" id="KW-0813">Transport</keyword>
<comment type="subcellular location">
    <subcellularLocation>
        <location evidence="1">Endomembrane system</location>
        <topology evidence="1">Multi-pass membrane protein</topology>
    </subcellularLocation>
</comment>
<evidence type="ECO:0000313" key="9">
    <source>
        <dbReference type="EMBL" id="QID79032.1"/>
    </source>
</evidence>
<evidence type="ECO:0000256" key="8">
    <source>
        <dbReference type="SAM" id="Phobius"/>
    </source>
</evidence>
<keyword evidence="10" id="KW-1185">Reference proteome</keyword>
<feature type="transmembrane region" description="Helical" evidence="8">
    <location>
        <begin position="158"/>
        <end position="180"/>
    </location>
</feature>
<dbReference type="GO" id="GO:0005886">
    <property type="term" value="C:plasma membrane"/>
    <property type="evidence" value="ECO:0007669"/>
    <property type="project" value="TreeGrafter"/>
</dbReference>
<evidence type="ECO:0000256" key="7">
    <source>
        <dbReference type="ARBA" id="ARBA00023136"/>
    </source>
</evidence>
<keyword evidence="6" id="KW-0406">Ion transport</keyword>
<evidence type="ECO:0000256" key="6">
    <source>
        <dbReference type="ARBA" id="ARBA00023065"/>
    </source>
</evidence>
<comment type="similarity">
    <text evidence="2">Belongs to the major facilitator superfamily.</text>
</comment>
<feature type="transmembrane region" description="Helical" evidence="8">
    <location>
        <begin position="488"/>
        <end position="508"/>
    </location>
</feature>
<organism evidence="9 10">
    <name type="scientific">Saccharomyces pastorianus</name>
    <name type="common">Lager yeast</name>
    <name type="synonym">Saccharomyces cerevisiae x Saccharomyces eubayanus</name>
    <dbReference type="NCBI Taxonomy" id="27292"/>
    <lineage>
        <taxon>Eukaryota</taxon>
        <taxon>Fungi</taxon>
        <taxon>Dikarya</taxon>
        <taxon>Ascomycota</taxon>
        <taxon>Saccharomycotina</taxon>
        <taxon>Saccharomycetes</taxon>
        <taxon>Saccharomycetales</taxon>
        <taxon>Saccharomycetaceae</taxon>
        <taxon>Saccharomyces</taxon>
    </lineage>
</organism>
<dbReference type="SUPFAM" id="SSF103473">
    <property type="entry name" value="MFS general substrate transporter"/>
    <property type="match status" value="1"/>
</dbReference>
<accession>A0A6C1DPS5</accession>
<evidence type="ECO:0000256" key="5">
    <source>
        <dbReference type="ARBA" id="ARBA00022989"/>
    </source>
</evidence>
<reference evidence="9 10" key="1">
    <citation type="journal article" date="2019" name="BMC Genomics">
        <title>Chromosome level assembly and comparative genome analysis confirm lager-brewing yeasts originated from a single hybridization.</title>
        <authorList>
            <person name="Salazar A.N."/>
            <person name="Gorter de Vries A.R."/>
            <person name="van den Broek M."/>
            <person name="Brouwers N."/>
            <person name="de la Torre Cortes P."/>
            <person name="Kuijpers N.G.A."/>
            <person name="Daran J.G."/>
            <person name="Abeel T."/>
        </authorList>
    </citation>
    <scope>NUCLEOTIDE SEQUENCE [LARGE SCALE GENOMIC DNA]</scope>
    <source>
        <strain evidence="9 10">CBS 1483</strain>
    </source>
</reference>
<dbReference type="EMBL" id="CP048986">
    <property type="protein sequence ID" value="QID79032.1"/>
    <property type="molecule type" value="Genomic_DNA"/>
</dbReference>
<dbReference type="FunFam" id="1.20.1250.20:FF:000412">
    <property type="entry name" value="SIT1p Ferrioxamine B transporter"/>
    <property type="match status" value="1"/>
</dbReference>
<gene>
    <name evidence="9" type="primary">SIT1_1</name>
    <name evidence="9" type="ORF">GRS66_001264</name>
</gene>
<feature type="transmembrane region" description="Helical" evidence="8">
    <location>
        <begin position="230"/>
        <end position="251"/>
    </location>
</feature>
<dbReference type="OrthoDB" id="2241241at2759"/>
<evidence type="ECO:0000313" key="10">
    <source>
        <dbReference type="Proteomes" id="UP000501346"/>
    </source>
</evidence>
<evidence type="ECO:0000256" key="2">
    <source>
        <dbReference type="ARBA" id="ARBA00008335"/>
    </source>
</evidence>
<feature type="transmembrane region" description="Helical" evidence="8">
    <location>
        <begin position="192"/>
        <end position="210"/>
    </location>
</feature>
<keyword evidence="4 8" id="KW-0812">Transmembrane</keyword>
<feature type="transmembrane region" description="Helical" evidence="8">
    <location>
        <begin position="133"/>
        <end position="152"/>
    </location>
</feature>
<name>A0A6C1DPS5_SACPS</name>
<feature type="transmembrane region" description="Helical" evidence="8">
    <location>
        <begin position="68"/>
        <end position="86"/>
    </location>
</feature>
<feature type="transmembrane region" description="Helical" evidence="8">
    <location>
        <begin position="278"/>
        <end position="302"/>
    </location>
</feature>
<dbReference type="AlphaFoldDB" id="A0A6C1DPS5"/>
<feature type="transmembrane region" description="Helical" evidence="8">
    <location>
        <begin position="556"/>
        <end position="579"/>
    </location>
</feature>
<dbReference type="InterPro" id="IPR036259">
    <property type="entry name" value="MFS_trans_sf"/>
</dbReference>
<dbReference type="GO" id="GO:0005768">
    <property type="term" value="C:endosome"/>
    <property type="evidence" value="ECO:0007669"/>
    <property type="project" value="TreeGrafter"/>
</dbReference>
<feature type="transmembrane region" description="Helical" evidence="8">
    <location>
        <begin position="314"/>
        <end position="334"/>
    </location>
</feature>
<dbReference type="CDD" id="cd17322">
    <property type="entry name" value="MFS_ARN_like"/>
    <property type="match status" value="1"/>
</dbReference>
<dbReference type="PANTHER" id="PTHR23501">
    <property type="entry name" value="MAJOR FACILITATOR SUPERFAMILY"/>
    <property type="match status" value="1"/>
</dbReference>
<evidence type="ECO:0000256" key="1">
    <source>
        <dbReference type="ARBA" id="ARBA00004127"/>
    </source>
</evidence>
<feature type="transmembrane region" description="Helical" evidence="8">
    <location>
        <begin position="421"/>
        <end position="440"/>
    </location>
</feature>
<dbReference type="FunFam" id="1.20.1250.20:FF:000197">
    <property type="entry name" value="Siderophore iron transporter 1"/>
    <property type="match status" value="1"/>
</dbReference>
<dbReference type="Gene3D" id="1.20.1250.20">
    <property type="entry name" value="MFS general substrate transporter like domains"/>
    <property type="match status" value="2"/>
</dbReference>
<sequence>MDPGIANHTLPEEFEEVVVPEMLEKEVGAKVDVKPTLTTSSPAPSYIELIDPGVHNIEIYAEMYNRPIYRVALFFSLFLIAYAYGLDGNIRYTFQAYATSSYSQHSLLSTVNCIKTVIAAVGQIFFARLSDIFGRFSIMIVSIIFYSMGTIIESQAVNITRFAVGGCFYQLGLTGIILILEVIASDFSNLNWRLLALFIPALPFIINTWISGNVTSAIGANWKWGIGMWAFILPLACIPLGICMLHMRYLARKHAKDRLKPEFEALNKLKWKSFCIDIAFWKLDIIGMLLITVFFGCVLVPFTLAGGLKEEWKTAHIIVPEVIGWVVVLPLYMLWEIKYSRHPLTPWDLIQDRGIFFALLIAFFINFNWYMQGDYMYTVLVVAVHESIKSATRITSLYSFVSVIVGTILGFILIKVRRTKPFIIFGISCWIVSFGLLVHYRGDSGAHSGIIGSLCLLGFGAGSFTYVTQASIQASAKTHARMAVVTSLYLATYNIGSAFGSSVSGAVWTNILPKEISKRISDPTLAAQAYGSPFTFITTYTWGTPERIALVMSYRYVQKILCIIGLVFCFPLLGCAFMLRNHKLTDSIALEGNDHLESKNTFEIEEKEESFLKNKFFTHFTSSKDRKD</sequence>
<keyword evidence="5 8" id="KW-1133">Transmembrane helix</keyword>